<accession>A0A0D3I2W8</accession>
<reference evidence="5" key="1">
    <citation type="journal article" date="2013" name="Nature">
        <title>Pan genome of the phytoplankton Emiliania underpins its global distribution.</title>
        <authorList>
            <person name="Read B.A."/>
            <person name="Kegel J."/>
            <person name="Klute M.J."/>
            <person name="Kuo A."/>
            <person name="Lefebvre S.C."/>
            <person name="Maumus F."/>
            <person name="Mayer C."/>
            <person name="Miller J."/>
            <person name="Monier A."/>
            <person name="Salamov A."/>
            <person name="Young J."/>
            <person name="Aguilar M."/>
            <person name="Claverie J.M."/>
            <person name="Frickenhaus S."/>
            <person name="Gonzalez K."/>
            <person name="Herman E.K."/>
            <person name="Lin Y.C."/>
            <person name="Napier J."/>
            <person name="Ogata H."/>
            <person name="Sarno A.F."/>
            <person name="Shmutz J."/>
            <person name="Schroeder D."/>
            <person name="de Vargas C."/>
            <person name="Verret F."/>
            <person name="von Dassow P."/>
            <person name="Valentin K."/>
            <person name="Van de Peer Y."/>
            <person name="Wheeler G."/>
            <person name="Dacks J.B."/>
            <person name="Delwiche C.F."/>
            <person name="Dyhrman S.T."/>
            <person name="Glockner G."/>
            <person name="John U."/>
            <person name="Richards T."/>
            <person name="Worden A.Z."/>
            <person name="Zhang X."/>
            <person name="Grigoriev I.V."/>
            <person name="Allen A.E."/>
            <person name="Bidle K."/>
            <person name="Borodovsky M."/>
            <person name="Bowler C."/>
            <person name="Brownlee C."/>
            <person name="Cock J.M."/>
            <person name="Elias M."/>
            <person name="Gladyshev V.N."/>
            <person name="Groth M."/>
            <person name="Guda C."/>
            <person name="Hadaegh A."/>
            <person name="Iglesias-Rodriguez M.D."/>
            <person name="Jenkins J."/>
            <person name="Jones B.M."/>
            <person name="Lawson T."/>
            <person name="Leese F."/>
            <person name="Lindquist E."/>
            <person name="Lobanov A."/>
            <person name="Lomsadze A."/>
            <person name="Malik S.B."/>
            <person name="Marsh M.E."/>
            <person name="Mackinder L."/>
            <person name="Mock T."/>
            <person name="Mueller-Roeber B."/>
            <person name="Pagarete A."/>
            <person name="Parker M."/>
            <person name="Probert I."/>
            <person name="Quesneville H."/>
            <person name="Raines C."/>
            <person name="Rensing S.A."/>
            <person name="Riano-Pachon D.M."/>
            <person name="Richier S."/>
            <person name="Rokitta S."/>
            <person name="Shiraiwa Y."/>
            <person name="Soanes D.M."/>
            <person name="van der Giezen M."/>
            <person name="Wahlund T.M."/>
            <person name="Williams B."/>
            <person name="Wilson W."/>
            <person name="Wolfe G."/>
            <person name="Wurch L.L."/>
        </authorList>
    </citation>
    <scope>NUCLEOTIDE SEQUENCE</scope>
</reference>
<keyword evidence="5" id="KW-1185">Reference proteome</keyword>
<dbReference type="GO" id="GO:0003924">
    <property type="term" value="F:GTPase activity"/>
    <property type="evidence" value="ECO:0007669"/>
    <property type="project" value="InterPro"/>
</dbReference>
<dbReference type="EnsemblProtists" id="EOD05603">
    <property type="protein sequence ID" value="EOD05603"/>
    <property type="gene ID" value="EMIHUDRAFT_220033"/>
</dbReference>
<protein>
    <recommendedName>
        <fullName evidence="6">GTP-binding protein</fullName>
    </recommendedName>
</protein>
<dbReference type="GO" id="GO:0046872">
    <property type="term" value="F:metal ion binding"/>
    <property type="evidence" value="ECO:0007669"/>
    <property type="project" value="UniProtKB-KW"/>
</dbReference>
<evidence type="ECO:0000256" key="1">
    <source>
        <dbReference type="ARBA" id="ARBA00022741"/>
    </source>
</evidence>
<proteinExistence type="predicted"/>
<evidence type="ECO:0000256" key="3">
    <source>
        <dbReference type="PIRSR" id="PIRSR601019-2"/>
    </source>
</evidence>
<keyword evidence="3" id="KW-0479">Metal-binding</keyword>
<dbReference type="GO" id="GO:0007186">
    <property type="term" value="P:G protein-coupled receptor signaling pathway"/>
    <property type="evidence" value="ECO:0007669"/>
    <property type="project" value="InterPro"/>
</dbReference>
<feature type="binding site" evidence="3">
    <location>
        <position position="53"/>
    </location>
    <ligand>
        <name>Mg(2+)</name>
        <dbReference type="ChEBI" id="CHEBI:18420"/>
    </ligand>
</feature>
<dbReference type="GO" id="GO:0031683">
    <property type="term" value="F:G-protein beta/gamma-subunit complex binding"/>
    <property type="evidence" value="ECO:0007669"/>
    <property type="project" value="InterPro"/>
</dbReference>
<reference evidence="4" key="2">
    <citation type="submission" date="2024-10" db="UniProtKB">
        <authorList>
            <consortium name="EnsemblProtists"/>
        </authorList>
    </citation>
    <scope>IDENTIFICATION</scope>
</reference>
<dbReference type="InterPro" id="IPR001019">
    <property type="entry name" value="Gprotein_alpha_su"/>
</dbReference>
<dbReference type="PaxDb" id="2903-EOD05603"/>
<sequence>MTHRGSLVKRSSFVPAAADVQQEIDMKLGGEADAARPPSRSIVVTGPQSGGKSTFIWQLNILFSVEAAESERLKYKKELHKTALLAVQILLSSIDEGERARPRPRPSSRSGGAALGELSDLAARQACSYFLSRMSDLASPVFVPNPADLLYLDVRTAGRQETRLTGTPGGPLSVVEMSIEDFRQVNAFASSEERDARVAAVIYVDSVMDGNEELAGYRWQEVRGLACDAALPASVILSKSDLVALQGSSAVPEREVLLPRFGAPAKAVSLHNGLATRAASRAVFLELMSGPLQLSSSDDAAALEEGCYLGLAFFCAGGEGDDRRLP</sequence>
<dbReference type="GeneID" id="17251812"/>
<dbReference type="PRINTS" id="PR00318">
    <property type="entry name" value="GPROTEINA"/>
</dbReference>
<keyword evidence="3" id="KW-0460">Magnesium</keyword>
<dbReference type="HOGENOM" id="CLU_853746_0_0_1"/>
<evidence type="ECO:0000313" key="4">
    <source>
        <dbReference type="EnsemblProtists" id="EOD05603"/>
    </source>
</evidence>
<organism evidence="4 5">
    <name type="scientific">Emiliania huxleyi (strain CCMP1516)</name>
    <dbReference type="NCBI Taxonomy" id="280463"/>
    <lineage>
        <taxon>Eukaryota</taxon>
        <taxon>Haptista</taxon>
        <taxon>Haptophyta</taxon>
        <taxon>Prymnesiophyceae</taxon>
        <taxon>Isochrysidales</taxon>
        <taxon>Noelaerhabdaceae</taxon>
        <taxon>Emiliania</taxon>
    </lineage>
</organism>
<evidence type="ECO:0008006" key="6">
    <source>
        <dbReference type="Google" id="ProtNLM"/>
    </source>
</evidence>
<dbReference type="GO" id="GO:0005525">
    <property type="term" value="F:GTP binding"/>
    <property type="evidence" value="ECO:0007669"/>
    <property type="project" value="UniProtKB-KW"/>
</dbReference>
<name>A0A0D3I2W8_EMIH1</name>
<keyword evidence="2" id="KW-0342">GTP-binding</keyword>
<keyword evidence="1" id="KW-0547">Nucleotide-binding</keyword>
<dbReference type="AlphaFoldDB" id="A0A0D3I2W8"/>
<evidence type="ECO:0000256" key="2">
    <source>
        <dbReference type="ARBA" id="ARBA00023134"/>
    </source>
</evidence>
<dbReference type="Proteomes" id="UP000013827">
    <property type="component" value="Unassembled WGS sequence"/>
</dbReference>
<dbReference type="KEGG" id="ehx:EMIHUDRAFT_220033"/>
<evidence type="ECO:0000313" key="5">
    <source>
        <dbReference type="Proteomes" id="UP000013827"/>
    </source>
</evidence>
<dbReference type="RefSeq" id="XP_005758032.1">
    <property type="nucleotide sequence ID" value="XM_005757975.1"/>
</dbReference>